<dbReference type="InterPro" id="IPR021109">
    <property type="entry name" value="Peptidase_aspartic_dom_sf"/>
</dbReference>
<feature type="chain" id="PRO_5042824913" description="Peptidase A1 domain-containing protein" evidence="3">
    <location>
        <begin position="17"/>
        <end position="474"/>
    </location>
</feature>
<dbReference type="Proteomes" id="UP001310890">
    <property type="component" value="Unassembled WGS sequence"/>
</dbReference>
<evidence type="ECO:0000313" key="5">
    <source>
        <dbReference type="EMBL" id="KAK5109982.1"/>
    </source>
</evidence>
<feature type="domain" description="Peptidase A1" evidence="4">
    <location>
        <begin position="100"/>
        <end position="457"/>
    </location>
</feature>
<dbReference type="Pfam" id="PF00026">
    <property type="entry name" value="Asp"/>
    <property type="match status" value="1"/>
</dbReference>
<dbReference type="EMBL" id="JAVRRL010000055">
    <property type="protein sequence ID" value="KAK5109982.1"/>
    <property type="molecule type" value="Genomic_DNA"/>
</dbReference>
<evidence type="ECO:0000313" key="6">
    <source>
        <dbReference type="Proteomes" id="UP001310890"/>
    </source>
</evidence>
<evidence type="ECO:0000256" key="2">
    <source>
        <dbReference type="PIRSR" id="PIRSR601461-1"/>
    </source>
</evidence>
<evidence type="ECO:0000256" key="1">
    <source>
        <dbReference type="ARBA" id="ARBA00007447"/>
    </source>
</evidence>
<evidence type="ECO:0000256" key="3">
    <source>
        <dbReference type="SAM" id="SignalP"/>
    </source>
</evidence>
<dbReference type="CDD" id="cd05471">
    <property type="entry name" value="pepsin_like"/>
    <property type="match status" value="1"/>
</dbReference>
<sequence>MARAACALLLAGLAVAQKANIPLPDVAGTYAIERLPASSRHASLTDLTMTDNVVNLRRGTGWSSSAAYLQALRREEDAVDSVRTANGSVNLLAGNAGSVFLAPIVVGGQSFDVVIDTGSSDPWLVISNFECIDVYNGSQASEGDCGFGPTYNPAQSSTYAILPNENFAISYADGESATGSMGYETFRMGGITVPKQEFGLVNSTAWNGDGVSSGLVGFASGAITSAYPGDNSSADTNVEPLFYNPLFYNMFQKQGVLPVFSLAINRDYTNGGVLALGGLPDVPYSPGFASTPIIPSNLYNQTSGQYLYEFYTVVVNGFGFSNSNSTRFNVLGVPNSQKKPLAGNGTLSIVDSGTSIIFVDNATLAQPTAMLFSPPGTWNPEYSVWNVACNATPPIFGVSIANKMFYVNPADMIVEQGPGFCISGVQASFGNLTILGDVWMKNVLCVFDLGAEMMRFAAREFDGLTASAIKKPNT</sequence>
<dbReference type="PANTHER" id="PTHR47966">
    <property type="entry name" value="BETA-SITE APP-CLEAVING ENZYME, ISOFORM A-RELATED"/>
    <property type="match status" value="1"/>
</dbReference>
<accession>A0AAN7TCX9</accession>
<dbReference type="PROSITE" id="PS51767">
    <property type="entry name" value="PEPTIDASE_A1"/>
    <property type="match status" value="1"/>
</dbReference>
<dbReference type="GO" id="GO:0006508">
    <property type="term" value="P:proteolysis"/>
    <property type="evidence" value="ECO:0007669"/>
    <property type="project" value="InterPro"/>
</dbReference>
<comment type="similarity">
    <text evidence="1">Belongs to the peptidase A1 family.</text>
</comment>
<keyword evidence="3" id="KW-0732">Signal</keyword>
<name>A0AAN7TCX9_9PEZI</name>
<evidence type="ECO:0000259" key="4">
    <source>
        <dbReference type="PROSITE" id="PS51767"/>
    </source>
</evidence>
<reference evidence="5" key="1">
    <citation type="submission" date="2023-08" db="EMBL/GenBank/DDBJ databases">
        <title>Black Yeasts Isolated from many extreme environments.</title>
        <authorList>
            <person name="Coleine C."/>
            <person name="Stajich J.E."/>
            <person name="Selbmann L."/>
        </authorList>
    </citation>
    <scope>NUCLEOTIDE SEQUENCE</scope>
    <source>
        <strain evidence="5">CCFEE 5401</strain>
    </source>
</reference>
<dbReference type="PRINTS" id="PR00792">
    <property type="entry name" value="PEPSIN"/>
</dbReference>
<feature type="active site" evidence="2">
    <location>
        <position position="351"/>
    </location>
</feature>
<feature type="active site" evidence="2">
    <location>
        <position position="116"/>
    </location>
</feature>
<comment type="caution">
    <text evidence="5">The sequence shown here is derived from an EMBL/GenBank/DDBJ whole genome shotgun (WGS) entry which is preliminary data.</text>
</comment>
<dbReference type="SUPFAM" id="SSF50630">
    <property type="entry name" value="Acid proteases"/>
    <property type="match status" value="1"/>
</dbReference>
<dbReference type="PANTHER" id="PTHR47966:SF47">
    <property type="entry name" value="ENDOPEPTIDASE, PUTATIVE (AFU_ORTHOLOGUE AFUA_3G01220)-RELATED"/>
    <property type="match status" value="1"/>
</dbReference>
<dbReference type="AlphaFoldDB" id="A0AAN7TCX9"/>
<gene>
    <name evidence="5" type="ORF">LTR62_006349</name>
</gene>
<dbReference type="Gene3D" id="2.40.70.10">
    <property type="entry name" value="Acid Proteases"/>
    <property type="match status" value="2"/>
</dbReference>
<dbReference type="InterPro" id="IPR001461">
    <property type="entry name" value="Aspartic_peptidase_A1"/>
</dbReference>
<proteinExistence type="inferred from homology"/>
<dbReference type="InterPro" id="IPR033121">
    <property type="entry name" value="PEPTIDASE_A1"/>
</dbReference>
<dbReference type="GO" id="GO:0004190">
    <property type="term" value="F:aspartic-type endopeptidase activity"/>
    <property type="evidence" value="ECO:0007669"/>
    <property type="project" value="InterPro"/>
</dbReference>
<organism evidence="5 6">
    <name type="scientific">Meristemomyces frigidus</name>
    <dbReference type="NCBI Taxonomy" id="1508187"/>
    <lineage>
        <taxon>Eukaryota</taxon>
        <taxon>Fungi</taxon>
        <taxon>Dikarya</taxon>
        <taxon>Ascomycota</taxon>
        <taxon>Pezizomycotina</taxon>
        <taxon>Dothideomycetes</taxon>
        <taxon>Dothideomycetidae</taxon>
        <taxon>Mycosphaerellales</taxon>
        <taxon>Teratosphaeriaceae</taxon>
        <taxon>Meristemomyces</taxon>
    </lineage>
</organism>
<dbReference type="InterPro" id="IPR034164">
    <property type="entry name" value="Pepsin-like_dom"/>
</dbReference>
<feature type="signal peptide" evidence="3">
    <location>
        <begin position="1"/>
        <end position="16"/>
    </location>
</feature>
<protein>
    <recommendedName>
        <fullName evidence="4">Peptidase A1 domain-containing protein</fullName>
    </recommendedName>
</protein>
<dbReference type="GO" id="GO:0000324">
    <property type="term" value="C:fungal-type vacuole"/>
    <property type="evidence" value="ECO:0007669"/>
    <property type="project" value="TreeGrafter"/>
</dbReference>